<evidence type="ECO:0000313" key="3">
    <source>
        <dbReference type="Proteomes" id="UP000070700"/>
    </source>
</evidence>
<evidence type="ECO:0000256" key="1">
    <source>
        <dbReference type="SAM" id="MobiDB-lite"/>
    </source>
</evidence>
<dbReference type="Proteomes" id="UP000070700">
    <property type="component" value="Unassembled WGS sequence"/>
</dbReference>
<sequence length="535" mass="61404">MYHGEQMNKIYGGFVANLIKQMPVLQSFRWRDIAFQDIFETALILRNNRLLTSLKDCKTLKHLFLQFGSQYIADGMGADNCWTKLRGFRNLTSLELYHFFGDETRLIRDIVILLSDSPHLKCLGLGKAHDADCDGTPEVIITDGKYRFFKKLCKRYASRQKKNTPPLNLETLKLGHGMFLKPSGTRDTGNYLAKLVKLDKLKVLHLFNSLLLEHEDSDIEETVIDWSLFADCHSIRQLSVSRFTTDVIDWLRGGGNTVQELLVADHYSMYDTDLHHFSLLNLAGLSMLYVREVFVKKMGEEDEWEDIDSDTDAFGSDDDEDMSVDVEPSEEKSEIVDKSKMTVLDRLPDGGTQLSRLALSLEFEDQWARFSTHLPKLKLLTELRIDPKSARGGRYPRETASLWAGVERDVDIAKRYVQLARSLCPSLQYAQIRDWAWQITVPPTVVLGEGEDIYHQIELRELGFDEKTSIELFSYHNFTNQSGLLGLDDYHEPLSEEESRKMDLQMEEIDAALREGRAVRRLFGEGPDIPLPIFD</sequence>
<dbReference type="EMBL" id="KQ947404">
    <property type="protein sequence ID" value="KUJ24634.1"/>
    <property type="molecule type" value="Genomic_DNA"/>
</dbReference>
<organism evidence="2 3">
    <name type="scientific">Mollisia scopiformis</name>
    <name type="common">Conifer needle endophyte fungus</name>
    <name type="synonym">Phialocephala scopiformis</name>
    <dbReference type="NCBI Taxonomy" id="149040"/>
    <lineage>
        <taxon>Eukaryota</taxon>
        <taxon>Fungi</taxon>
        <taxon>Dikarya</taxon>
        <taxon>Ascomycota</taxon>
        <taxon>Pezizomycotina</taxon>
        <taxon>Leotiomycetes</taxon>
        <taxon>Helotiales</taxon>
        <taxon>Mollisiaceae</taxon>
        <taxon>Mollisia</taxon>
    </lineage>
</organism>
<feature type="region of interest" description="Disordered" evidence="1">
    <location>
        <begin position="305"/>
        <end position="331"/>
    </location>
</feature>
<dbReference type="GeneID" id="28831795"/>
<dbReference type="SUPFAM" id="SSF52047">
    <property type="entry name" value="RNI-like"/>
    <property type="match status" value="1"/>
</dbReference>
<accession>A0A194XX31</accession>
<dbReference type="InterPro" id="IPR032675">
    <property type="entry name" value="LRR_dom_sf"/>
</dbReference>
<dbReference type="Gene3D" id="3.80.10.10">
    <property type="entry name" value="Ribonuclease Inhibitor"/>
    <property type="match status" value="1"/>
</dbReference>
<dbReference type="RefSeq" id="XP_018078989.1">
    <property type="nucleotide sequence ID" value="XM_018222069.1"/>
</dbReference>
<reference evidence="2 3" key="1">
    <citation type="submission" date="2015-10" db="EMBL/GenBank/DDBJ databases">
        <title>Full genome of DAOMC 229536 Phialocephala scopiformis, a fungal endophyte of spruce producing the potent anti-insectan compound rugulosin.</title>
        <authorList>
            <consortium name="DOE Joint Genome Institute"/>
            <person name="Walker A.K."/>
            <person name="Frasz S.L."/>
            <person name="Seifert K.A."/>
            <person name="Miller J.D."/>
            <person name="Mondo S.J."/>
            <person name="Labutti K."/>
            <person name="Lipzen A."/>
            <person name="Dockter R."/>
            <person name="Kennedy M."/>
            <person name="Grigoriev I.V."/>
            <person name="Spatafora J.W."/>
        </authorList>
    </citation>
    <scope>NUCLEOTIDE SEQUENCE [LARGE SCALE GENOMIC DNA]</scope>
    <source>
        <strain evidence="2 3">CBS 120377</strain>
    </source>
</reference>
<dbReference type="InParanoid" id="A0A194XX31"/>
<dbReference type="OrthoDB" id="3541994at2759"/>
<dbReference type="AlphaFoldDB" id="A0A194XX31"/>
<keyword evidence="3" id="KW-1185">Reference proteome</keyword>
<protein>
    <submittedName>
        <fullName evidence="2">Uncharacterized protein</fullName>
    </submittedName>
</protein>
<feature type="compositionally biased region" description="Acidic residues" evidence="1">
    <location>
        <begin position="305"/>
        <end position="328"/>
    </location>
</feature>
<dbReference type="KEGG" id="psco:LY89DRAFT_776708"/>
<name>A0A194XX31_MOLSC</name>
<gene>
    <name evidence="2" type="ORF">LY89DRAFT_776708</name>
</gene>
<proteinExistence type="predicted"/>
<evidence type="ECO:0000313" key="2">
    <source>
        <dbReference type="EMBL" id="KUJ24634.1"/>
    </source>
</evidence>